<protein>
    <submittedName>
        <fullName evidence="1">Uncharacterized protein</fullName>
    </submittedName>
</protein>
<reference evidence="1 2" key="1">
    <citation type="submission" date="2016-07" db="EMBL/GenBank/DDBJ databases">
        <title>High microdiversification within the ubiquitous acI lineage of Actinobacteria.</title>
        <authorList>
            <person name="Neuenschwander S.M."/>
            <person name="Salcher M."/>
            <person name="Ghai R."/>
            <person name="Pernthaler J."/>
        </authorList>
    </citation>
    <scope>NUCLEOTIDE SEQUENCE [LARGE SCALE GENOMIC DNA]</scope>
    <source>
        <strain evidence="1">MMS-21-148</strain>
    </source>
</reference>
<dbReference type="Proteomes" id="UP000217144">
    <property type="component" value="Chromosome"/>
</dbReference>
<organism evidence="1 2">
    <name type="scientific">Candidatus Planktophila lacus</name>
    <dbReference type="NCBI Taxonomy" id="1884913"/>
    <lineage>
        <taxon>Bacteria</taxon>
        <taxon>Bacillati</taxon>
        <taxon>Actinomycetota</taxon>
        <taxon>Actinomycetes</taxon>
        <taxon>Candidatus Nanopelagicales</taxon>
        <taxon>Candidatus Nanopelagicaceae</taxon>
        <taxon>Candidatus Planktophila</taxon>
    </lineage>
</organism>
<dbReference type="AlphaFoldDB" id="A0AAC9YPG1"/>
<dbReference type="RefSeq" id="WP_095670501.1">
    <property type="nucleotide sequence ID" value="NZ_CP016769.1"/>
</dbReference>
<accession>A0AAC9YPG1</accession>
<dbReference type="Gene3D" id="3.90.1480.10">
    <property type="entry name" value="Alpha-2,3-sialyltransferase"/>
    <property type="match status" value="1"/>
</dbReference>
<gene>
    <name evidence="1" type="ORF">A1s21148_00235</name>
</gene>
<evidence type="ECO:0000313" key="2">
    <source>
        <dbReference type="Proteomes" id="UP000217144"/>
    </source>
</evidence>
<dbReference type="KEGG" id="plan:A1s21148_00235"/>
<evidence type="ECO:0000313" key="1">
    <source>
        <dbReference type="EMBL" id="ASY10016.1"/>
    </source>
</evidence>
<proteinExistence type="predicted"/>
<dbReference type="EMBL" id="CP016769">
    <property type="protein sequence ID" value="ASY10016.1"/>
    <property type="molecule type" value="Genomic_DNA"/>
</dbReference>
<keyword evidence="2" id="KW-1185">Reference proteome</keyword>
<sequence length="201" mass="23225">MKIAILGNGPSLILDQALYESFDKVLITNRLIWENFSDWNNQVIYVCADQRFGHSEEWKKAITSATQEVFLSENLASLFKEVDSRDFFQSYENLLSKSIALEFVNEFPLVQNMNANVVLDFGILVALHFGATDICLFGCDFDYRLNKPSDKPHYFNNYKERGALFEHSVSSSINWSNQSQLKFSNMRDFLFTRNVKLTNNS</sequence>
<name>A0AAC9YPG1_9ACTN</name>